<proteinExistence type="predicted"/>
<dbReference type="Proteomes" id="UP000177187">
    <property type="component" value="Unassembled WGS sequence"/>
</dbReference>
<evidence type="ECO:0008006" key="3">
    <source>
        <dbReference type="Google" id="ProtNLM"/>
    </source>
</evidence>
<evidence type="ECO:0000313" key="2">
    <source>
        <dbReference type="Proteomes" id="UP000177187"/>
    </source>
</evidence>
<reference evidence="1 2" key="1">
    <citation type="journal article" date="2016" name="Nat. Commun.">
        <title>Thousands of microbial genomes shed light on interconnected biogeochemical processes in an aquifer system.</title>
        <authorList>
            <person name="Anantharaman K."/>
            <person name="Brown C.T."/>
            <person name="Hug L.A."/>
            <person name="Sharon I."/>
            <person name="Castelle C.J."/>
            <person name="Probst A.J."/>
            <person name="Thomas B.C."/>
            <person name="Singh A."/>
            <person name="Wilkins M.J."/>
            <person name="Karaoz U."/>
            <person name="Brodie E.L."/>
            <person name="Williams K.H."/>
            <person name="Hubbard S.S."/>
            <person name="Banfield J.F."/>
        </authorList>
    </citation>
    <scope>NUCLEOTIDE SEQUENCE [LARGE SCALE GENOMIC DNA]</scope>
</reference>
<accession>A0A1F5F781</accession>
<dbReference type="AlphaFoldDB" id="A0A1F5F781"/>
<organism evidence="1 2">
    <name type="scientific">Candidatus Coatesbacteria bacterium RBG_13_66_14</name>
    <dbReference type="NCBI Taxonomy" id="1817816"/>
    <lineage>
        <taxon>Bacteria</taxon>
        <taxon>Candidatus Coatesiibacteriota</taxon>
    </lineage>
</organism>
<name>A0A1F5F781_9BACT</name>
<dbReference type="STRING" id="1817816.A2Y64_03870"/>
<comment type="caution">
    <text evidence="1">The sequence shown here is derived from an EMBL/GenBank/DDBJ whole genome shotgun (WGS) entry which is preliminary data.</text>
</comment>
<dbReference type="Gene3D" id="3.40.50.10690">
    <property type="entry name" value="putative lor/sdh protein like domains"/>
    <property type="match status" value="1"/>
</dbReference>
<dbReference type="EMBL" id="MFAF01000071">
    <property type="protein sequence ID" value="OGD75481.1"/>
    <property type="molecule type" value="Genomic_DNA"/>
</dbReference>
<sequence>MSRHPEIDLSKITPQPVAERPSKVTLDDLCSLPVAADAALLDRLPDLLTARELRFVVGRTVEAARGGWPVIFGAGAHLVKAGVGPLLVALAERGLVTCLAVNGAFAIHDIELAHFGKTSEDVAAQLPLGRFGMSAETAALVNGAYSRAAREGLGAGEALGLSASEGEYKKASVLARLHDLGIPVTVHVALGTDITHMHPDCDGAAVGEASLRDFRILAHQAARLGGEGDKLGGCYLNWGSAVLLPEVFLKAVSVARNLGMTGRFTTAAFDFNQQYRVSENVVSRPSPGDGRYLVGPHEVLLPLFYAACLRESEGHGA</sequence>
<evidence type="ECO:0000313" key="1">
    <source>
        <dbReference type="EMBL" id="OGD75481.1"/>
    </source>
</evidence>
<protein>
    <recommendedName>
        <fullName evidence="3">Deoxyhypusine synthase</fullName>
    </recommendedName>
</protein>
<gene>
    <name evidence="1" type="ORF">A2Y64_03870</name>
</gene>